<feature type="transmembrane region" description="Helical" evidence="5">
    <location>
        <begin position="84"/>
        <end position="103"/>
    </location>
</feature>
<keyword evidence="4 5" id="KW-0472">Membrane</keyword>
<feature type="transmembrane region" description="Helical" evidence="5">
    <location>
        <begin position="156"/>
        <end position="174"/>
    </location>
</feature>
<dbReference type="PANTHER" id="PTHR37422:SF17">
    <property type="entry name" value="O-ANTIGEN LIGASE"/>
    <property type="match status" value="1"/>
</dbReference>
<feature type="transmembrane region" description="Helical" evidence="5">
    <location>
        <begin position="266"/>
        <end position="285"/>
    </location>
</feature>
<organism evidence="7 8">
    <name type="scientific">Candidatus Paenalcaligenes intestinipullorum</name>
    <dbReference type="NCBI Taxonomy" id="2838718"/>
    <lineage>
        <taxon>Bacteria</taxon>
        <taxon>Pseudomonadati</taxon>
        <taxon>Pseudomonadota</taxon>
        <taxon>Betaproteobacteria</taxon>
        <taxon>Burkholderiales</taxon>
        <taxon>Alcaligenaceae</taxon>
        <taxon>Paenalcaligenes</taxon>
    </lineage>
</organism>
<dbReference type="PANTHER" id="PTHR37422">
    <property type="entry name" value="TEICHURONIC ACID BIOSYNTHESIS PROTEIN TUAE"/>
    <property type="match status" value="1"/>
</dbReference>
<sequence>MAFGAVWIVSVLIHGGDSSHYDKPIRFILACLGFVLIVKYPPRLTWLWLGLGIGAIAACIWSGYQKFFLDIQRAGGYTNAIQYGNLAMLMGVWCVAGLGWAHTQTHCRRWQLLLVVGALCGVLASLLSGSRGGWIGLPVVLWVLYRAYGRMLAPRIKLALAALILASGAIVLATPQLHVAERLHLAVSDVDQYFNHQNAHTSVGARFAMWHGATQLYLAKPVFGWGERGYQPAMAQLVDEGKADPIIREFGHPHNEILNVASKHGTIGLIALLLLWGVPLKLFAAGLRSADLTVRALATAGILLPVTYIDYGLSQAFLSHNSGVMMYAFWLVVWWGCYRRYAQSAATANPVTT</sequence>
<dbReference type="GO" id="GO:0016874">
    <property type="term" value="F:ligase activity"/>
    <property type="evidence" value="ECO:0007669"/>
    <property type="project" value="UniProtKB-KW"/>
</dbReference>
<keyword evidence="2 5" id="KW-0812">Transmembrane</keyword>
<dbReference type="Pfam" id="PF04932">
    <property type="entry name" value="Wzy_C"/>
    <property type="match status" value="1"/>
</dbReference>
<evidence type="ECO:0000256" key="5">
    <source>
        <dbReference type="SAM" id="Phobius"/>
    </source>
</evidence>
<reference evidence="7" key="2">
    <citation type="submission" date="2021-04" db="EMBL/GenBank/DDBJ databases">
        <authorList>
            <person name="Gilroy R."/>
        </authorList>
    </citation>
    <scope>NUCLEOTIDE SEQUENCE</scope>
    <source>
        <strain evidence="7">9264</strain>
    </source>
</reference>
<evidence type="ECO:0000256" key="3">
    <source>
        <dbReference type="ARBA" id="ARBA00022989"/>
    </source>
</evidence>
<evidence type="ECO:0000313" key="7">
    <source>
        <dbReference type="EMBL" id="HJD44249.1"/>
    </source>
</evidence>
<evidence type="ECO:0000256" key="2">
    <source>
        <dbReference type="ARBA" id="ARBA00022692"/>
    </source>
</evidence>
<name>A0A9D2RHU4_9BURK</name>
<comment type="subcellular location">
    <subcellularLocation>
        <location evidence="1">Membrane</location>
        <topology evidence="1">Multi-pass membrane protein</topology>
    </subcellularLocation>
</comment>
<proteinExistence type="predicted"/>
<feature type="transmembrane region" description="Helical" evidence="5">
    <location>
        <begin position="110"/>
        <end position="127"/>
    </location>
</feature>
<evidence type="ECO:0000256" key="1">
    <source>
        <dbReference type="ARBA" id="ARBA00004141"/>
    </source>
</evidence>
<feature type="transmembrane region" description="Helical" evidence="5">
    <location>
        <begin position="46"/>
        <end position="64"/>
    </location>
</feature>
<dbReference type="InterPro" id="IPR051533">
    <property type="entry name" value="WaaL-like"/>
</dbReference>
<evidence type="ECO:0000259" key="6">
    <source>
        <dbReference type="Pfam" id="PF04932"/>
    </source>
</evidence>
<feature type="domain" description="O-antigen ligase-related" evidence="6">
    <location>
        <begin position="117"/>
        <end position="273"/>
    </location>
</feature>
<reference evidence="7" key="1">
    <citation type="journal article" date="2021" name="PeerJ">
        <title>Extensive microbial diversity within the chicken gut microbiome revealed by metagenomics and culture.</title>
        <authorList>
            <person name="Gilroy R."/>
            <person name="Ravi A."/>
            <person name="Getino M."/>
            <person name="Pursley I."/>
            <person name="Horton D.L."/>
            <person name="Alikhan N.F."/>
            <person name="Baker D."/>
            <person name="Gharbi K."/>
            <person name="Hall N."/>
            <person name="Watson M."/>
            <person name="Adriaenssens E.M."/>
            <person name="Foster-Nyarko E."/>
            <person name="Jarju S."/>
            <person name="Secka A."/>
            <person name="Antonio M."/>
            <person name="Oren A."/>
            <person name="Chaudhuri R.R."/>
            <person name="La Ragione R."/>
            <person name="Hildebrand F."/>
            <person name="Pallen M.J."/>
        </authorList>
    </citation>
    <scope>NUCLEOTIDE SEQUENCE</scope>
    <source>
        <strain evidence="7">9264</strain>
    </source>
</reference>
<keyword evidence="3 5" id="KW-1133">Transmembrane helix</keyword>
<comment type="caution">
    <text evidence="7">The sequence shown here is derived from an EMBL/GenBank/DDBJ whole genome shotgun (WGS) entry which is preliminary data.</text>
</comment>
<evidence type="ECO:0000256" key="4">
    <source>
        <dbReference type="ARBA" id="ARBA00023136"/>
    </source>
</evidence>
<dbReference type="InterPro" id="IPR007016">
    <property type="entry name" value="O-antigen_ligase-rel_domated"/>
</dbReference>
<accession>A0A9D2RHU4</accession>
<protein>
    <submittedName>
        <fullName evidence="7">O-antigen ligase family protein</fullName>
    </submittedName>
</protein>
<dbReference type="AlphaFoldDB" id="A0A9D2RHU4"/>
<keyword evidence="7" id="KW-0436">Ligase</keyword>
<gene>
    <name evidence="7" type="ORF">H9906_04370</name>
</gene>
<dbReference type="GO" id="GO:0016020">
    <property type="term" value="C:membrane"/>
    <property type="evidence" value="ECO:0007669"/>
    <property type="project" value="UniProtKB-SubCell"/>
</dbReference>
<evidence type="ECO:0000313" key="8">
    <source>
        <dbReference type="Proteomes" id="UP000823889"/>
    </source>
</evidence>
<feature type="transmembrane region" description="Helical" evidence="5">
    <location>
        <begin position="317"/>
        <end position="337"/>
    </location>
</feature>
<feature type="transmembrane region" description="Helical" evidence="5">
    <location>
        <begin position="25"/>
        <end position="41"/>
    </location>
</feature>
<dbReference type="Proteomes" id="UP000823889">
    <property type="component" value="Unassembled WGS sequence"/>
</dbReference>
<dbReference type="EMBL" id="DWUQ01000087">
    <property type="protein sequence ID" value="HJD44249.1"/>
    <property type="molecule type" value="Genomic_DNA"/>
</dbReference>